<dbReference type="SMART" id="SM00086">
    <property type="entry name" value="PAC"/>
    <property type="match status" value="3"/>
</dbReference>
<keyword evidence="8" id="KW-0902">Two-component regulatory system</keyword>
<dbReference type="Pfam" id="PF02518">
    <property type="entry name" value="HATPase_c"/>
    <property type="match status" value="1"/>
</dbReference>
<dbReference type="Gene3D" id="3.40.50.2300">
    <property type="match status" value="1"/>
</dbReference>
<dbReference type="PANTHER" id="PTHR43065:SF42">
    <property type="entry name" value="TWO-COMPONENT SENSOR PPRA"/>
    <property type="match status" value="1"/>
</dbReference>
<dbReference type="EMBL" id="JBHLVZ010000002">
    <property type="protein sequence ID" value="MFC0385114.1"/>
    <property type="molecule type" value="Genomic_DNA"/>
</dbReference>
<dbReference type="InterPro" id="IPR013656">
    <property type="entry name" value="PAS_4"/>
</dbReference>
<dbReference type="Gene3D" id="3.30.450.20">
    <property type="entry name" value="PAS domain"/>
    <property type="match status" value="6"/>
</dbReference>
<dbReference type="PROSITE" id="PS50113">
    <property type="entry name" value="PAC"/>
    <property type="match status" value="3"/>
</dbReference>
<dbReference type="InterPro" id="IPR003661">
    <property type="entry name" value="HisK_dim/P_dom"/>
</dbReference>
<dbReference type="InterPro" id="IPR036097">
    <property type="entry name" value="HisK_dim/P_sf"/>
</dbReference>
<dbReference type="CDD" id="cd00130">
    <property type="entry name" value="PAS"/>
    <property type="match status" value="4"/>
</dbReference>
<dbReference type="InterPro" id="IPR001789">
    <property type="entry name" value="Sig_transdc_resp-reg_receiver"/>
</dbReference>
<dbReference type="InterPro" id="IPR036890">
    <property type="entry name" value="HATPase_C_sf"/>
</dbReference>
<dbReference type="SUPFAM" id="SSF47384">
    <property type="entry name" value="Homodimeric domain of signal transducing histidine kinase"/>
    <property type="match status" value="1"/>
</dbReference>
<keyword evidence="4" id="KW-0808">Transferase</keyword>
<dbReference type="InterPro" id="IPR001610">
    <property type="entry name" value="PAC"/>
</dbReference>
<keyword evidence="6" id="KW-0418">Kinase</keyword>
<dbReference type="InterPro" id="IPR000700">
    <property type="entry name" value="PAS-assoc_C"/>
</dbReference>
<evidence type="ECO:0000256" key="4">
    <source>
        <dbReference type="ARBA" id="ARBA00022679"/>
    </source>
</evidence>
<evidence type="ECO:0000256" key="10">
    <source>
        <dbReference type="SAM" id="MobiDB-lite"/>
    </source>
</evidence>
<gene>
    <name evidence="15" type="ORF">ACFFIC_06050</name>
</gene>
<dbReference type="Gene3D" id="3.30.565.10">
    <property type="entry name" value="Histidine kinase-like ATPase, C-terminal domain"/>
    <property type="match status" value="1"/>
</dbReference>
<dbReference type="Pfam" id="PF00512">
    <property type="entry name" value="HisKA"/>
    <property type="match status" value="1"/>
</dbReference>
<sequence length="1160" mass="125374">MLTPPALQMTGRPADPAAAGTAQPATGEPPSLSTLFEGAAVGLAGTDGAGRIRHANAAFCILLGASAEAVLGTDLAAWADAGDQARLRSLMQAAHAAGTPGFVTRASLRGRRGPVPARLNLSALRDAGGACSGFAAVVDIMPDATPAPPPAKAGEVPFEAVFEAAPAACLVLAPGDFRILGASDQYLASTGTERAALLGRPLFEAMSGALPGSVAEGLRASLARVAASGIREWMPLQRWPARARGPRGAGPRERVWSWLNTPVLDEAGGVRCIIHRAEDVTEREADRQRLTHALKLQRVAEKAARVGGFEMGLEEGLITWSEEACAILDLPAGHASTLREALGFVVPEWRTGLRCLFKACVRNGTAFSSEFEATGARGWRKWLRIVAETERDEAGRVTAVAGALQNVSERRAVEEANQRLAERLAARVGSITDAFFTLDANFRITYANPMALEVLGLEDLLGQSLWDCPGFAPDGAIGTRLRDAARDQHTIRFEEFLRPSRRWLDVHAFPAVGGLTVTLHDVTERRREQEKLRLLEACVARMNDIVLITDAGGGEEHALRIVFVNDAFERRTGFTRAEAQGQSPWILRGPRTQRDEMERIMAAVAAVQPVRAELINHTKSGEEFWVELDMQPVADAAGQVTHWVAVNREITDRRTYQTRLEEQAELLDQVQDAILVRTTDGLLTYMNQGAERLYGWTAADWRGRTVAELLYDDPSCLSVPIKTVLARGAWAGQLIQRRQDGTRIVVEARWTLMRHADGSPRAILAVNTDITERLELEARLRQSQRLEAVGQLTGGVAHDFNNLLTVILGNAEILMESLDDNGELREMAEMTMAAAERGAALTSRLLSFSRRQALDPKVVDVNALLDGLATMLRRTIGEQVDLHIQPDEDLWPALIDPPQLENAVLNLCINARDAMPAGGRLTIATRNMEIGADHPEAEASGDLAPGRYVVVEVVDTGTGMAPEVLARAFEPFFTTKEVGQGSGLGLSMVYGFMKQSGGHVSINSMPDLGTAIRMYVPGAETRARAPATPAVMDEAGGWERVLLVEDDALVREHVATQLRELGYDVALVDQAAAALAALRDAPGFDLLFTDVVMPGGMNGLDLAIRARQLHPGLRVLLTSGHTENALSRHGAVESGVLLLKKPYRRRDLAEAIRRALDATG</sequence>
<evidence type="ECO:0000259" key="12">
    <source>
        <dbReference type="PROSITE" id="PS50110"/>
    </source>
</evidence>
<keyword evidence="7" id="KW-0067">ATP-binding</keyword>
<accession>A0ABV6INC1</accession>
<dbReference type="PROSITE" id="PS50109">
    <property type="entry name" value="HIS_KIN"/>
    <property type="match status" value="1"/>
</dbReference>
<dbReference type="PANTHER" id="PTHR43065">
    <property type="entry name" value="SENSOR HISTIDINE KINASE"/>
    <property type="match status" value="1"/>
</dbReference>
<keyword evidence="16" id="KW-1185">Reference proteome</keyword>
<comment type="caution">
    <text evidence="15">The sequence shown here is derived from an EMBL/GenBank/DDBJ whole genome shotgun (WGS) entry which is preliminary data.</text>
</comment>
<feature type="region of interest" description="Disordered" evidence="10">
    <location>
        <begin position="1"/>
        <end position="29"/>
    </location>
</feature>
<feature type="modified residue" description="4-aspartylphosphate" evidence="9">
    <location>
        <position position="1090"/>
    </location>
</feature>
<dbReference type="InterPro" id="IPR004358">
    <property type="entry name" value="Sig_transdc_His_kin-like_C"/>
</dbReference>
<dbReference type="SMART" id="SM00387">
    <property type="entry name" value="HATPase_c"/>
    <property type="match status" value="1"/>
</dbReference>
<feature type="domain" description="Response regulatory" evidence="12">
    <location>
        <begin position="1040"/>
        <end position="1156"/>
    </location>
</feature>
<dbReference type="InterPro" id="IPR003594">
    <property type="entry name" value="HATPase_dom"/>
</dbReference>
<feature type="compositionally biased region" description="Low complexity" evidence="10">
    <location>
        <begin position="10"/>
        <end position="29"/>
    </location>
</feature>
<dbReference type="Proteomes" id="UP001589789">
    <property type="component" value="Unassembled WGS sequence"/>
</dbReference>
<evidence type="ECO:0000259" key="11">
    <source>
        <dbReference type="PROSITE" id="PS50109"/>
    </source>
</evidence>
<dbReference type="SMART" id="SM00091">
    <property type="entry name" value="PAS"/>
    <property type="match status" value="5"/>
</dbReference>
<dbReference type="InterPro" id="IPR005467">
    <property type="entry name" value="His_kinase_dom"/>
</dbReference>
<dbReference type="Pfam" id="PF08448">
    <property type="entry name" value="PAS_4"/>
    <property type="match status" value="3"/>
</dbReference>
<comment type="catalytic activity">
    <reaction evidence="1">
        <text>ATP + protein L-histidine = ADP + protein N-phospho-L-histidine.</text>
        <dbReference type="EC" id="2.7.13.3"/>
    </reaction>
</comment>
<evidence type="ECO:0000256" key="1">
    <source>
        <dbReference type="ARBA" id="ARBA00000085"/>
    </source>
</evidence>
<feature type="domain" description="Histidine kinase" evidence="11">
    <location>
        <begin position="795"/>
        <end position="1020"/>
    </location>
</feature>
<name>A0ABV6INC1_9PROT</name>
<dbReference type="EC" id="2.7.13.3" evidence="2"/>
<evidence type="ECO:0000256" key="9">
    <source>
        <dbReference type="PROSITE-ProRule" id="PRU00169"/>
    </source>
</evidence>
<dbReference type="Gene3D" id="1.10.287.130">
    <property type="match status" value="1"/>
</dbReference>
<evidence type="ECO:0000256" key="8">
    <source>
        <dbReference type="ARBA" id="ARBA00023012"/>
    </source>
</evidence>
<dbReference type="RefSeq" id="WP_377049234.1">
    <property type="nucleotide sequence ID" value="NZ_JBHLVZ010000002.1"/>
</dbReference>
<evidence type="ECO:0000259" key="14">
    <source>
        <dbReference type="PROSITE" id="PS50113"/>
    </source>
</evidence>
<dbReference type="InterPro" id="IPR035965">
    <property type="entry name" value="PAS-like_dom_sf"/>
</dbReference>
<evidence type="ECO:0000256" key="7">
    <source>
        <dbReference type="ARBA" id="ARBA00022840"/>
    </source>
</evidence>
<dbReference type="Pfam" id="PF13426">
    <property type="entry name" value="PAS_9"/>
    <property type="match status" value="1"/>
</dbReference>
<feature type="domain" description="PAC" evidence="14">
    <location>
        <begin position="728"/>
        <end position="782"/>
    </location>
</feature>
<dbReference type="CDD" id="cd00082">
    <property type="entry name" value="HisKA"/>
    <property type="match status" value="1"/>
</dbReference>
<dbReference type="InterPro" id="IPR011006">
    <property type="entry name" value="CheY-like_superfamily"/>
</dbReference>
<evidence type="ECO:0000256" key="2">
    <source>
        <dbReference type="ARBA" id="ARBA00012438"/>
    </source>
</evidence>
<dbReference type="SUPFAM" id="SSF55874">
    <property type="entry name" value="ATPase domain of HSP90 chaperone/DNA topoisomerase II/histidine kinase"/>
    <property type="match status" value="1"/>
</dbReference>
<keyword evidence="5" id="KW-0547">Nucleotide-binding</keyword>
<dbReference type="PROSITE" id="PS50112">
    <property type="entry name" value="PAS"/>
    <property type="match status" value="4"/>
</dbReference>
<evidence type="ECO:0000313" key="15">
    <source>
        <dbReference type="EMBL" id="MFC0385114.1"/>
    </source>
</evidence>
<dbReference type="SUPFAM" id="SSF52172">
    <property type="entry name" value="CheY-like"/>
    <property type="match status" value="1"/>
</dbReference>
<dbReference type="SMART" id="SM00448">
    <property type="entry name" value="REC"/>
    <property type="match status" value="1"/>
</dbReference>
<evidence type="ECO:0000313" key="16">
    <source>
        <dbReference type="Proteomes" id="UP001589789"/>
    </source>
</evidence>
<evidence type="ECO:0000256" key="6">
    <source>
        <dbReference type="ARBA" id="ARBA00022777"/>
    </source>
</evidence>
<dbReference type="Pfam" id="PF00072">
    <property type="entry name" value="Response_reg"/>
    <property type="match status" value="1"/>
</dbReference>
<protein>
    <recommendedName>
        <fullName evidence="2">histidine kinase</fullName>
        <ecNumber evidence="2">2.7.13.3</ecNumber>
    </recommendedName>
</protein>
<dbReference type="NCBIfam" id="TIGR00229">
    <property type="entry name" value="sensory_box"/>
    <property type="match status" value="4"/>
</dbReference>
<feature type="domain" description="PAS" evidence="13">
    <location>
        <begin position="659"/>
        <end position="713"/>
    </location>
</feature>
<organism evidence="15 16">
    <name type="scientific">Muricoccus vinaceus</name>
    <dbReference type="NCBI Taxonomy" id="424704"/>
    <lineage>
        <taxon>Bacteria</taxon>
        <taxon>Pseudomonadati</taxon>
        <taxon>Pseudomonadota</taxon>
        <taxon>Alphaproteobacteria</taxon>
        <taxon>Acetobacterales</taxon>
        <taxon>Roseomonadaceae</taxon>
        <taxon>Muricoccus</taxon>
    </lineage>
</organism>
<feature type="domain" description="PAS" evidence="13">
    <location>
        <begin position="420"/>
        <end position="458"/>
    </location>
</feature>
<proteinExistence type="predicted"/>
<dbReference type="InterPro" id="IPR000014">
    <property type="entry name" value="PAS"/>
</dbReference>
<evidence type="ECO:0000256" key="3">
    <source>
        <dbReference type="ARBA" id="ARBA00022553"/>
    </source>
</evidence>
<dbReference type="PRINTS" id="PR00344">
    <property type="entry name" value="BCTRLSENSOR"/>
</dbReference>
<dbReference type="Pfam" id="PF00989">
    <property type="entry name" value="PAS"/>
    <property type="match status" value="1"/>
</dbReference>
<dbReference type="PROSITE" id="PS50110">
    <property type="entry name" value="RESPONSE_REGULATORY"/>
    <property type="match status" value="1"/>
</dbReference>
<dbReference type="InterPro" id="IPR013767">
    <property type="entry name" value="PAS_fold"/>
</dbReference>
<reference evidence="15 16" key="1">
    <citation type="submission" date="2024-09" db="EMBL/GenBank/DDBJ databases">
        <authorList>
            <person name="Sun Q."/>
            <person name="Mori K."/>
        </authorList>
    </citation>
    <scope>NUCLEOTIDE SEQUENCE [LARGE SCALE GENOMIC DNA]</scope>
    <source>
        <strain evidence="15 16">CCM 7468</strain>
    </source>
</reference>
<feature type="domain" description="PAC" evidence="14">
    <location>
        <begin position="367"/>
        <end position="419"/>
    </location>
</feature>
<dbReference type="SMART" id="SM00388">
    <property type="entry name" value="HisKA"/>
    <property type="match status" value="1"/>
</dbReference>
<feature type="domain" description="PAS" evidence="13">
    <location>
        <begin position="28"/>
        <end position="98"/>
    </location>
</feature>
<dbReference type="SUPFAM" id="SSF55785">
    <property type="entry name" value="PYP-like sensor domain (PAS domain)"/>
    <property type="match status" value="6"/>
</dbReference>
<evidence type="ECO:0000259" key="13">
    <source>
        <dbReference type="PROSITE" id="PS50112"/>
    </source>
</evidence>
<feature type="domain" description="PAS" evidence="13">
    <location>
        <begin position="527"/>
        <end position="583"/>
    </location>
</feature>
<keyword evidence="3 9" id="KW-0597">Phosphoprotein</keyword>
<feature type="domain" description="PAC" evidence="14">
    <location>
        <begin position="608"/>
        <end position="662"/>
    </location>
</feature>
<evidence type="ECO:0000256" key="5">
    <source>
        <dbReference type="ARBA" id="ARBA00022741"/>
    </source>
</evidence>